<sequence length="134" mass="14938">MYLLDTMVLSELRRRDRHPGVVAWLTNVAADDLFLSAVTIGEIERGIGLQRGRDPAFADILEVWLERTVSLYADRILPMDTRIARRWGSLSARLGNSGADLIIAATALEHGLAVVTRNVRHFEPCGVTIVDPFR</sequence>
<keyword evidence="8" id="KW-0800">Toxin</keyword>
<evidence type="ECO:0000313" key="11">
    <source>
        <dbReference type="Proteomes" id="UP000078428"/>
    </source>
</evidence>
<dbReference type="InterPro" id="IPR002716">
    <property type="entry name" value="PIN_dom"/>
</dbReference>
<keyword evidence="4 8" id="KW-0479">Metal-binding</keyword>
<keyword evidence="2 8" id="KW-1277">Toxin-antitoxin system</keyword>
<dbReference type="InterPro" id="IPR022907">
    <property type="entry name" value="VapC_family"/>
</dbReference>
<gene>
    <name evidence="8" type="primary">vapC</name>
    <name evidence="10" type="ORF">A6A04_20580</name>
</gene>
<dbReference type="RefSeq" id="WP_068495109.1">
    <property type="nucleotide sequence ID" value="NZ_LWQT01000089.1"/>
</dbReference>
<organism evidence="10 11">
    <name type="scientific">Paramagnetospirillum marisnigri</name>
    <dbReference type="NCBI Taxonomy" id="1285242"/>
    <lineage>
        <taxon>Bacteria</taxon>
        <taxon>Pseudomonadati</taxon>
        <taxon>Pseudomonadota</taxon>
        <taxon>Alphaproteobacteria</taxon>
        <taxon>Rhodospirillales</taxon>
        <taxon>Magnetospirillaceae</taxon>
        <taxon>Paramagnetospirillum</taxon>
    </lineage>
</organism>
<accession>A0A178MCM1</accession>
<comment type="caution">
    <text evidence="10">The sequence shown here is derived from an EMBL/GenBank/DDBJ whole genome shotgun (WGS) entry which is preliminary data.</text>
</comment>
<evidence type="ECO:0000256" key="5">
    <source>
        <dbReference type="ARBA" id="ARBA00022801"/>
    </source>
</evidence>
<dbReference type="AlphaFoldDB" id="A0A178MCM1"/>
<evidence type="ECO:0000256" key="4">
    <source>
        <dbReference type="ARBA" id="ARBA00022723"/>
    </source>
</evidence>
<evidence type="ECO:0000256" key="3">
    <source>
        <dbReference type="ARBA" id="ARBA00022722"/>
    </source>
</evidence>
<reference evidence="10 11" key="1">
    <citation type="submission" date="2016-04" db="EMBL/GenBank/DDBJ databases">
        <title>Draft genome sequence of freshwater magnetotactic bacteria Magnetospirillum marisnigri SP-1 and Magnetospirillum moscoviense BB-1.</title>
        <authorList>
            <person name="Koziaeva V."/>
            <person name="Dziuba M.V."/>
            <person name="Ivanov T.M."/>
            <person name="Kuznetsov B."/>
            <person name="Grouzdev D.S."/>
        </authorList>
    </citation>
    <scope>NUCLEOTIDE SEQUENCE [LARGE SCALE GENOMIC DNA]</scope>
    <source>
        <strain evidence="10 11">SP-1</strain>
    </source>
</reference>
<evidence type="ECO:0000256" key="1">
    <source>
        <dbReference type="ARBA" id="ARBA00001946"/>
    </source>
</evidence>
<dbReference type="GO" id="GO:0090729">
    <property type="term" value="F:toxin activity"/>
    <property type="evidence" value="ECO:0007669"/>
    <property type="project" value="UniProtKB-KW"/>
</dbReference>
<evidence type="ECO:0000259" key="9">
    <source>
        <dbReference type="Pfam" id="PF01850"/>
    </source>
</evidence>
<dbReference type="GO" id="GO:0016787">
    <property type="term" value="F:hydrolase activity"/>
    <property type="evidence" value="ECO:0007669"/>
    <property type="project" value="UniProtKB-KW"/>
</dbReference>
<dbReference type="SUPFAM" id="SSF88723">
    <property type="entry name" value="PIN domain-like"/>
    <property type="match status" value="1"/>
</dbReference>
<dbReference type="PANTHER" id="PTHR33653">
    <property type="entry name" value="RIBONUCLEASE VAPC2"/>
    <property type="match status" value="1"/>
</dbReference>
<evidence type="ECO:0000256" key="8">
    <source>
        <dbReference type="HAMAP-Rule" id="MF_00265"/>
    </source>
</evidence>
<dbReference type="HAMAP" id="MF_00265">
    <property type="entry name" value="VapC_Nob1"/>
    <property type="match status" value="1"/>
</dbReference>
<comment type="function">
    <text evidence="8">Toxic component of a toxin-antitoxin (TA) system. An RNase.</text>
</comment>
<keyword evidence="5 8" id="KW-0378">Hydrolase</keyword>
<dbReference type="STRING" id="1285242.A6A04_20580"/>
<keyword evidence="6 8" id="KW-0460">Magnesium</keyword>
<dbReference type="OrthoDB" id="7188375at2"/>
<protein>
    <recommendedName>
        <fullName evidence="8">Ribonuclease VapC</fullName>
        <shortName evidence="8">RNase VapC</shortName>
        <ecNumber evidence="8">3.1.-.-</ecNumber>
    </recommendedName>
    <alternativeName>
        <fullName evidence="8">Toxin VapC</fullName>
    </alternativeName>
</protein>
<dbReference type="InterPro" id="IPR029060">
    <property type="entry name" value="PIN-like_dom_sf"/>
</dbReference>
<evidence type="ECO:0000256" key="2">
    <source>
        <dbReference type="ARBA" id="ARBA00022649"/>
    </source>
</evidence>
<comment type="similarity">
    <text evidence="7 8">Belongs to the PINc/VapC protein family.</text>
</comment>
<evidence type="ECO:0000256" key="6">
    <source>
        <dbReference type="ARBA" id="ARBA00022842"/>
    </source>
</evidence>
<dbReference type="PANTHER" id="PTHR33653:SF1">
    <property type="entry name" value="RIBONUCLEASE VAPC2"/>
    <property type="match status" value="1"/>
</dbReference>
<evidence type="ECO:0000256" key="7">
    <source>
        <dbReference type="ARBA" id="ARBA00038093"/>
    </source>
</evidence>
<dbReference type="GO" id="GO:0004540">
    <property type="term" value="F:RNA nuclease activity"/>
    <property type="evidence" value="ECO:0007669"/>
    <property type="project" value="InterPro"/>
</dbReference>
<dbReference type="Pfam" id="PF01850">
    <property type="entry name" value="PIN"/>
    <property type="match status" value="1"/>
</dbReference>
<name>A0A178MCM1_9PROT</name>
<comment type="cofactor">
    <cofactor evidence="1 8">
        <name>Mg(2+)</name>
        <dbReference type="ChEBI" id="CHEBI:18420"/>
    </cofactor>
</comment>
<feature type="binding site" evidence="8">
    <location>
        <position position="5"/>
    </location>
    <ligand>
        <name>Mg(2+)</name>
        <dbReference type="ChEBI" id="CHEBI:18420"/>
    </ligand>
</feature>
<dbReference type="Gene3D" id="3.40.50.1010">
    <property type="entry name" value="5'-nuclease"/>
    <property type="match status" value="1"/>
</dbReference>
<dbReference type="EMBL" id="LWQT01000089">
    <property type="protein sequence ID" value="OAN46492.1"/>
    <property type="molecule type" value="Genomic_DNA"/>
</dbReference>
<proteinExistence type="inferred from homology"/>
<dbReference type="EC" id="3.1.-.-" evidence="8"/>
<dbReference type="Proteomes" id="UP000078428">
    <property type="component" value="Unassembled WGS sequence"/>
</dbReference>
<keyword evidence="3 8" id="KW-0540">Nuclease</keyword>
<keyword evidence="11" id="KW-1185">Reference proteome</keyword>
<evidence type="ECO:0000313" key="10">
    <source>
        <dbReference type="EMBL" id="OAN46492.1"/>
    </source>
</evidence>
<dbReference type="InterPro" id="IPR050556">
    <property type="entry name" value="Type_II_TA_system_RNase"/>
</dbReference>
<feature type="binding site" evidence="8">
    <location>
        <position position="100"/>
    </location>
    <ligand>
        <name>Mg(2+)</name>
        <dbReference type="ChEBI" id="CHEBI:18420"/>
    </ligand>
</feature>
<dbReference type="CDD" id="cd18746">
    <property type="entry name" value="PIN_VapC4-5_FitB-like"/>
    <property type="match status" value="1"/>
</dbReference>
<feature type="domain" description="PIN" evidence="9">
    <location>
        <begin position="2"/>
        <end position="120"/>
    </location>
</feature>
<dbReference type="GO" id="GO:0000287">
    <property type="term" value="F:magnesium ion binding"/>
    <property type="evidence" value="ECO:0007669"/>
    <property type="project" value="UniProtKB-UniRule"/>
</dbReference>